<dbReference type="GO" id="GO:0047372">
    <property type="term" value="F:monoacylglycerol lipase activity"/>
    <property type="evidence" value="ECO:0007669"/>
    <property type="project" value="TreeGrafter"/>
</dbReference>
<reference evidence="5 6" key="1">
    <citation type="journal article" date="2017" name="Genome Biol.">
        <title>New reference genome sequences of hot pepper reveal the massive evolution of plant disease-resistance genes by retroduplication.</title>
        <authorList>
            <person name="Kim S."/>
            <person name="Park J."/>
            <person name="Yeom S.I."/>
            <person name="Kim Y.M."/>
            <person name="Seo E."/>
            <person name="Kim K.T."/>
            <person name="Kim M.S."/>
            <person name="Lee J.M."/>
            <person name="Cheong K."/>
            <person name="Shin H.S."/>
            <person name="Kim S.B."/>
            <person name="Han K."/>
            <person name="Lee J."/>
            <person name="Park M."/>
            <person name="Lee H.A."/>
            <person name="Lee H.Y."/>
            <person name="Lee Y."/>
            <person name="Oh S."/>
            <person name="Lee J.H."/>
            <person name="Choi E."/>
            <person name="Choi E."/>
            <person name="Lee S.E."/>
            <person name="Jeon J."/>
            <person name="Kim H."/>
            <person name="Choi G."/>
            <person name="Song H."/>
            <person name="Lee J."/>
            <person name="Lee S.C."/>
            <person name="Kwon J.K."/>
            <person name="Lee H.Y."/>
            <person name="Koo N."/>
            <person name="Hong Y."/>
            <person name="Kim R.W."/>
            <person name="Kang W.H."/>
            <person name="Huh J.H."/>
            <person name="Kang B.C."/>
            <person name="Yang T.J."/>
            <person name="Lee Y.H."/>
            <person name="Bennetzen J.L."/>
            <person name="Choi D."/>
        </authorList>
    </citation>
    <scope>NUCLEOTIDE SEQUENCE [LARGE SCALE GENOMIC DNA]</scope>
    <source>
        <strain evidence="6">cv. PBC81</strain>
    </source>
</reference>
<dbReference type="EMBL" id="MLFT02000008">
    <property type="protein sequence ID" value="PHT41579.1"/>
    <property type="molecule type" value="Genomic_DNA"/>
</dbReference>
<dbReference type="InterPro" id="IPR022742">
    <property type="entry name" value="Hydrolase_4"/>
</dbReference>
<organism evidence="5 6">
    <name type="scientific">Capsicum baccatum</name>
    <name type="common">Peruvian pepper</name>
    <dbReference type="NCBI Taxonomy" id="33114"/>
    <lineage>
        <taxon>Eukaryota</taxon>
        <taxon>Viridiplantae</taxon>
        <taxon>Streptophyta</taxon>
        <taxon>Embryophyta</taxon>
        <taxon>Tracheophyta</taxon>
        <taxon>Spermatophyta</taxon>
        <taxon>Magnoliopsida</taxon>
        <taxon>eudicotyledons</taxon>
        <taxon>Gunneridae</taxon>
        <taxon>Pentapetalae</taxon>
        <taxon>asterids</taxon>
        <taxon>lamiids</taxon>
        <taxon>Solanales</taxon>
        <taxon>Solanaceae</taxon>
        <taxon>Solanoideae</taxon>
        <taxon>Capsiceae</taxon>
        <taxon>Capsicum</taxon>
    </lineage>
</organism>
<feature type="domain" description="Serine aminopeptidase S33" evidence="3">
    <location>
        <begin position="154"/>
        <end position="262"/>
    </location>
</feature>
<accession>A0A2G2W8Q9</accession>
<name>A0A2G2W8Q9_CAPBA</name>
<keyword evidence="2" id="KW-0812">Transmembrane</keyword>
<dbReference type="OrthoDB" id="247542at2759"/>
<protein>
    <recommendedName>
        <fullName evidence="7">Serine aminopeptidase S33 domain-containing protein</fullName>
    </recommendedName>
</protein>
<dbReference type="PROSITE" id="PS01133">
    <property type="entry name" value="UPF0017"/>
    <property type="match status" value="1"/>
</dbReference>
<evidence type="ECO:0000259" key="4">
    <source>
        <dbReference type="Pfam" id="PF14244"/>
    </source>
</evidence>
<evidence type="ECO:0008006" key="7">
    <source>
        <dbReference type="Google" id="ProtNLM"/>
    </source>
</evidence>
<dbReference type="Gene3D" id="3.40.50.1820">
    <property type="entry name" value="alpha/beta hydrolase"/>
    <property type="match status" value="2"/>
</dbReference>
<keyword evidence="6" id="KW-1185">Reference proteome</keyword>
<evidence type="ECO:0000313" key="6">
    <source>
        <dbReference type="Proteomes" id="UP000224567"/>
    </source>
</evidence>
<dbReference type="PANTHER" id="PTHR10794">
    <property type="entry name" value="ABHYDROLASE DOMAIN-CONTAINING PROTEIN"/>
    <property type="match status" value="1"/>
</dbReference>
<feature type="domain" description="Retrotransposon Copia-like N-terminal" evidence="4">
    <location>
        <begin position="754"/>
        <end position="799"/>
    </location>
</feature>
<dbReference type="Pfam" id="PF14244">
    <property type="entry name" value="Retrotran_gag_3"/>
    <property type="match status" value="1"/>
</dbReference>
<gene>
    <name evidence="5" type="ORF">CQW23_20433</name>
</gene>
<feature type="transmembrane region" description="Helical" evidence="2">
    <location>
        <begin position="12"/>
        <end position="40"/>
    </location>
</feature>
<keyword evidence="2" id="KW-0472">Membrane</keyword>
<evidence type="ECO:0000256" key="1">
    <source>
        <dbReference type="ARBA" id="ARBA00010884"/>
    </source>
</evidence>
<dbReference type="FunFam" id="3.40.50.1820:FF:000071">
    <property type="entry name" value="Embryogenesis-associated protein EMB8"/>
    <property type="match status" value="1"/>
</dbReference>
<dbReference type="AlphaFoldDB" id="A0A2G2W8Q9"/>
<dbReference type="PANTHER" id="PTHR10794:SF86">
    <property type="entry name" value="SERINE AMINOPEPTIDASE S33 DOMAIN-CONTAINING PROTEIN"/>
    <property type="match status" value="1"/>
</dbReference>
<dbReference type="GO" id="GO:0034338">
    <property type="term" value="F:short-chain carboxylesterase activity"/>
    <property type="evidence" value="ECO:0007669"/>
    <property type="project" value="TreeGrafter"/>
</dbReference>
<dbReference type="Proteomes" id="UP000224567">
    <property type="component" value="Unassembled WGS sequence"/>
</dbReference>
<dbReference type="InterPro" id="IPR000952">
    <property type="entry name" value="AB_hydrolase_4_CS"/>
</dbReference>
<dbReference type="Pfam" id="PF12146">
    <property type="entry name" value="Hydrolase_4"/>
    <property type="match status" value="1"/>
</dbReference>
<dbReference type="InterPro" id="IPR029058">
    <property type="entry name" value="AB_hydrolase_fold"/>
</dbReference>
<dbReference type="SUPFAM" id="SSF53474">
    <property type="entry name" value="alpha/beta-Hydrolases"/>
    <property type="match status" value="2"/>
</dbReference>
<proteinExistence type="inferred from homology"/>
<reference evidence="6" key="2">
    <citation type="journal article" date="2017" name="J. Anim. Genet.">
        <title>Multiple reference genome sequences of hot pepper reveal the massive evolution of plant disease resistance genes by retroduplication.</title>
        <authorList>
            <person name="Kim S."/>
            <person name="Park J."/>
            <person name="Yeom S.-I."/>
            <person name="Kim Y.-M."/>
            <person name="Seo E."/>
            <person name="Kim K.-T."/>
            <person name="Kim M.-S."/>
            <person name="Lee J.M."/>
            <person name="Cheong K."/>
            <person name="Shin H.-S."/>
            <person name="Kim S.-B."/>
            <person name="Han K."/>
            <person name="Lee J."/>
            <person name="Park M."/>
            <person name="Lee H.-A."/>
            <person name="Lee H.-Y."/>
            <person name="Lee Y."/>
            <person name="Oh S."/>
            <person name="Lee J.H."/>
            <person name="Choi E."/>
            <person name="Choi E."/>
            <person name="Lee S.E."/>
            <person name="Jeon J."/>
            <person name="Kim H."/>
            <person name="Choi G."/>
            <person name="Song H."/>
            <person name="Lee J."/>
            <person name="Lee S.-C."/>
            <person name="Kwon J.-K."/>
            <person name="Lee H.-Y."/>
            <person name="Koo N."/>
            <person name="Hong Y."/>
            <person name="Kim R.W."/>
            <person name="Kang W.-H."/>
            <person name="Huh J.H."/>
            <person name="Kang B.-C."/>
            <person name="Yang T.-J."/>
            <person name="Lee Y.-H."/>
            <person name="Bennetzen J.L."/>
            <person name="Choi D."/>
        </authorList>
    </citation>
    <scope>NUCLEOTIDE SEQUENCE [LARGE SCALE GENOMIC DNA]</scope>
    <source>
        <strain evidence="6">cv. PBC81</strain>
    </source>
</reference>
<evidence type="ECO:0000259" key="3">
    <source>
        <dbReference type="Pfam" id="PF12146"/>
    </source>
</evidence>
<comment type="similarity">
    <text evidence="1">Belongs to the AB hydrolase superfamily. AB hydrolase 4 family.</text>
</comment>
<dbReference type="InterPro" id="IPR050960">
    <property type="entry name" value="AB_hydrolase_4_sf"/>
</dbReference>
<comment type="caution">
    <text evidence="5">The sequence shown here is derived from an EMBL/GenBank/DDBJ whole genome shotgun (WGS) entry which is preliminary data.</text>
</comment>
<keyword evidence="2" id="KW-1133">Transmembrane helix</keyword>
<dbReference type="STRING" id="33114.A0A2G2W8Q9"/>
<dbReference type="InterPro" id="IPR029472">
    <property type="entry name" value="Copia-like_N"/>
</dbReference>
<evidence type="ECO:0000256" key="2">
    <source>
        <dbReference type="SAM" id="Phobius"/>
    </source>
</evidence>
<sequence>MDCIRLTSESPYVLLLNAAFLIPIAHYVLAFLFLLSLFLYNFEEMYFIQELFTAFRGQRVSLTFNSSCDLYQEVVSKCKMLHGRFSSTPWLCSPHLQTVFLQLFERIPACNYQRQIFKTTDGGTIALDWLLNVDVKKPFKEGSDGVPSDDKTPIILVIPGLTSDSNSAYVKHLAFKMNKSGWNVVVSNHRGLGGLSITSDCLYNAGWTEDVRETIGHLHSQYPQAPLFAVGTSIGANVLVKYLGEEGVNTAIVGAVAICSPWDLLIGDRFIKRKLVQRPYDRALGIGLKDYVMLHRSILPRLTDWKSISKISCIRDYDKHVTCVLANFETVDTYYRKVSCSSYILNVRVPLLCISALDDPVCSKETIPWDECRANKNVVLATTQHGGHLGHIEGMMAKSLWWVRAADEFLCVLNSSSLIHREKIQNTIVDSPLKSIDQAPYVSIREDGLVTAFSNDPSDERGNEQLAIDDKAGDGIRVDNGTVHQEPNATTQFDPVRVPNINAVMVPVKNCLNQLSRCSIHLHHGFAVLIFRLPLCTSLEGHPFATTEVEKPSIERLDGVQRDDKSPILLVIPGLTSDSYSASDRFYNAAWTEDVRKVIDHLHTQYHQAPLFVVGLSFGANLLVKYLGEEGFNTAIAGAAAVCSPWDLLICDRFMNRRLVQKFYNRALTIGLKDYAKLHQTVMSRLADWEGIVKVLSDKRVRYKRFQKGKVLVRYLVGTHSFKRAIAASMADTNATASTEAITIDHHHPLHLQASDMPGLVIIPIKLTGPENYALWRRSMKLALRGKGKLGFIVGSCVKNSYRGELAELWEKCDAIVFSWIGCTEASELMPSILFASNAKQVWKDFKERFDRSNLTRIYHLWTEIATLRQGMDSVTCYYSKMKDCWDELDVMVALPHCDCAESRFYVEHL</sequence>
<evidence type="ECO:0000313" key="5">
    <source>
        <dbReference type="EMBL" id="PHT41579.1"/>
    </source>
</evidence>